<dbReference type="OrthoDB" id="21939at2"/>
<feature type="transmembrane region" description="Helical" evidence="1">
    <location>
        <begin position="72"/>
        <end position="93"/>
    </location>
</feature>
<feature type="transmembrane region" description="Helical" evidence="1">
    <location>
        <begin position="132"/>
        <end position="152"/>
    </location>
</feature>
<keyword evidence="3" id="KW-1185">Reference proteome</keyword>
<keyword evidence="1" id="KW-1133">Transmembrane helix</keyword>
<dbReference type="Pfam" id="PF11086">
    <property type="entry name" value="DUF2878"/>
    <property type="match status" value="1"/>
</dbReference>
<dbReference type="AlphaFoldDB" id="A0A1H4EWD9"/>
<proteinExistence type="predicted"/>
<sequence length="163" mass="18183">MNWRAVIGFELGWLALVYFQHLAMLPVAIYLFWAWWRLPKSQQILVLQLALLGIGIDSVLVLTGVLQFTTTIWLPAWFLLLWCLFALAVVEVFASLLRNLWLAPLLGAVGGPLSYLGGAVLSGGQLLMPLGWLSWTCLVLIWAGLAAYYGSLNKERLHAEKMA</sequence>
<feature type="transmembrane region" description="Helical" evidence="1">
    <location>
        <begin position="100"/>
        <end position="120"/>
    </location>
</feature>
<dbReference type="RefSeq" id="WP_091344203.1">
    <property type="nucleotide sequence ID" value="NZ_FNRM01000008.1"/>
</dbReference>
<evidence type="ECO:0008006" key="4">
    <source>
        <dbReference type="Google" id="ProtNLM"/>
    </source>
</evidence>
<dbReference type="InterPro" id="IPR021306">
    <property type="entry name" value="DUF2878"/>
</dbReference>
<feature type="transmembrane region" description="Helical" evidence="1">
    <location>
        <begin position="12"/>
        <end position="33"/>
    </location>
</feature>
<accession>A0A1H4EWD9</accession>
<name>A0A1H4EWD9_ALKAM</name>
<dbReference type="Proteomes" id="UP000198773">
    <property type="component" value="Unassembled WGS sequence"/>
</dbReference>
<evidence type="ECO:0000313" key="3">
    <source>
        <dbReference type="Proteomes" id="UP000198773"/>
    </source>
</evidence>
<keyword evidence="1" id="KW-0472">Membrane</keyword>
<reference evidence="2 3" key="1">
    <citation type="submission" date="2016-10" db="EMBL/GenBank/DDBJ databases">
        <authorList>
            <person name="de Groot N.N."/>
        </authorList>
    </citation>
    <scope>NUCLEOTIDE SEQUENCE [LARGE SCALE GENOMIC DNA]</scope>
    <source>
        <strain evidence="2 3">CGMCC 1.3430</strain>
    </source>
</reference>
<evidence type="ECO:0000313" key="2">
    <source>
        <dbReference type="EMBL" id="SEA89259.1"/>
    </source>
</evidence>
<dbReference type="STRING" id="152573.SAMN04488051_10840"/>
<organism evidence="2 3">
    <name type="scientific">Alkalimonas amylolytica</name>
    <dbReference type="NCBI Taxonomy" id="152573"/>
    <lineage>
        <taxon>Bacteria</taxon>
        <taxon>Pseudomonadati</taxon>
        <taxon>Pseudomonadota</taxon>
        <taxon>Gammaproteobacteria</taxon>
        <taxon>Alkalimonas</taxon>
    </lineage>
</organism>
<gene>
    <name evidence="2" type="ORF">SAMN04488051_10840</name>
</gene>
<keyword evidence="1" id="KW-0812">Transmembrane</keyword>
<protein>
    <recommendedName>
        <fullName evidence="4">DUF2878 domain-containing protein</fullName>
    </recommendedName>
</protein>
<feature type="transmembrane region" description="Helical" evidence="1">
    <location>
        <begin position="45"/>
        <end position="66"/>
    </location>
</feature>
<evidence type="ECO:0000256" key="1">
    <source>
        <dbReference type="SAM" id="Phobius"/>
    </source>
</evidence>
<dbReference type="EMBL" id="FNRM01000008">
    <property type="protein sequence ID" value="SEA89259.1"/>
    <property type="molecule type" value="Genomic_DNA"/>
</dbReference>